<evidence type="ECO:0000313" key="3">
    <source>
        <dbReference type="Proteomes" id="UP000236664"/>
    </source>
</evidence>
<dbReference type="Proteomes" id="UP000236664">
    <property type="component" value="Unassembled WGS sequence"/>
</dbReference>
<reference evidence="2 3" key="1">
    <citation type="submission" date="2017-06" db="EMBL/GenBank/DDBJ databases">
        <title>Genome of Fusarium nygamai isolate CS10214.</title>
        <authorList>
            <person name="Gardiner D.M."/>
            <person name="Obanor F."/>
            <person name="Kazan K."/>
        </authorList>
    </citation>
    <scope>NUCLEOTIDE SEQUENCE [LARGE SCALE GENOMIC DNA]</scope>
    <source>
        <strain evidence="2 3">CS10214</strain>
    </source>
</reference>
<dbReference type="STRING" id="42673.A0A2K0WS43"/>
<evidence type="ECO:0000313" key="2">
    <source>
        <dbReference type="EMBL" id="PNP85112.1"/>
    </source>
</evidence>
<feature type="transmembrane region" description="Helical" evidence="1">
    <location>
        <begin position="12"/>
        <end position="30"/>
    </location>
</feature>
<keyword evidence="1" id="KW-0472">Membrane</keyword>
<keyword evidence="1" id="KW-0812">Transmembrane</keyword>
<protein>
    <submittedName>
        <fullName evidence="2">Uncharacterized protein</fullName>
    </submittedName>
</protein>
<keyword evidence="1" id="KW-1133">Transmembrane helix</keyword>
<dbReference type="EMBL" id="MTQA01000033">
    <property type="protein sequence ID" value="PNP85112.1"/>
    <property type="molecule type" value="Genomic_DNA"/>
</dbReference>
<sequence>MAVATAGPAYKLWFLSTGIVFLFFLLFAFYTDSIKSPLDYAHAKAAEFCSDSAPQTTAEADPKDGKFGNCKDPYRRPGYLYVPAETERYRETRWLPFTDKFLNSDDPETAEYPHQGGDLIFNDTDVPRTFFKGSDIPIEWMKLAVKENKRRKEAMAHITNATAEDYHRMKDDAEFGWLWGRRVVSFGDSIDRRAARYVCHEFGHDMAFPKLHPIEKWPMGVCHIPAFNLTFTAFHSAGGFTYRPDWFWYKEMRIIPFERRWEELWQPHERDIQGPNGRPDLILWQNGLWDQRGFQVGGQKLHEGQNVTLNGRHRKMVWDELHFFLARTKKYAEMLIREFPDTPMMWRSLTYHQKTGSGDIMVVEMDRLGRALAEQYGHEVFEWGRIISLMGSWYEDGTHPGEGALTWLWGNMILEYLARSAKSKLGGDYRFPYFDGWERCHDELVAWGGR</sequence>
<dbReference type="OrthoDB" id="2588793at2759"/>
<accession>A0A2K0WS43</accession>
<gene>
    <name evidence="2" type="ORF">FNYG_01637</name>
</gene>
<dbReference type="AlphaFoldDB" id="A0A2K0WS43"/>
<evidence type="ECO:0000256" key="1">
    <source>
        <dbReference type="SAM" id="Phobius"/>
    </source>
</evidence>
<comment type="caution">
    <text evidence="2">The sequence shown here is derived from an EMBL/GenBank/DDBJ whole genome shotgun (WGS) entry which is preliminary data.</text>
</comment>
<keyword evidence="3" id="KW-1185">Reference proteome</keyword>
<proteinExistence type="predicted"/>
<organism evidence="2 3">
    <name type="scientific">Gibberella nygamai</name>
    <name type="common">Bean root rot disease fungus</name>
    <name type="synonym">Fusarium nygamai</name>
    <dbReference type="NCBI Taxonomy" id="42673"/>
    <lineage>
        <taxon>Eukaryota</taxon>
        <taxon>Fungi</taxon>
        <taxon>Dikarya</taxon>
        <taxon>Ascomycota</taxon>
        <taxon>Pezizomycotina</taxon>
        <taxon>Sordariomycetes</taxon>
        <taxon>Hypocreomycetidae</taxon>
        <taxon>Hypocreales</taxon>
        <taxon>Nectriaceae</taxon>
        <taxon>Fusarium</taxon>
        <taxon>Fusarium fujikuroi species complex</taxon>
    </lineage>
</organism>
<name>A0A2K0WS43_GIBNY</name>